<gene>
    <name evidence="1" type="ORF">BCR34DRAFT_386389</name>
</gene>
<reference evidence="1 2" key="1">
    <citation type="submission" date="2016-07" db="EMBL/GenBank/DDBJ databases">
        <title>Pervasive Adenine N6-methylation of Active Genes in Fungi.</title>
        <authorList>
            <consortium name="DOE Joint Genome Institute"/>
            <person name="Mondo S.J."/>
            <person name="Dannebaum R.O."/>
            <person name="Kuo R.C."/>
            <person name="Labutti K."/>
            <person name="Haridas S."/>
            <person name="Kuo A."/>
            <person name="Salamov A."/>
            <person name="Ahrendt S.R."/>
            <person name="Lipzen A."/>
            <person name="Sullivan W."/>
            <person name="Andreopoulos W.B."/>
            <person name="Clum A."/>
            <person name="Lindquist E."/>
            <person name="Daum C."/>
            <person name="Ramamoorthy G.K."/>
            <person name="Gryganskyi A."/>
            <person name="Culley D."/>
            <person name="Magnuson J.K."/>
            <person name="James T.Y."/>
            <person name="O'Malley M.A."/>
            <person name="Stajich J.E."/>
            <person name="Spatafora J.W."/>
            <person name="Visel A."/>
            <person name="Grigoriev I.V."/>
        </authorList>
    </citation>
    <scope>NUCLEOTIDE SEQUENCE [LARGE SCALE GENOMIC DNA]</scope>
    <source>
        <strain evidence="1 2">CBS 115471</strain>
    </source>
</reference>
<name>A0A1Y1ZFD7_9PLEO</name>
<protein>
    <submittedName>
        <fullName evidence="1">Uncharacterized protein</fullName>
    </submittedName>
</protein>
<organism evidence="1 2">
    <name type="scientific">Clohesyomyces aquaticus</name>
    <dbReference type="NCBI Taxonomy" id="1231657"/>
    <lineage>
        <taxon>Eukaryota</taxon>
        <taxon>Fungi</taxon>
        <taxon>Dikarya</taxon>
        <taxon>Ascomycota</taxon>
        <taxon>Pezizomycotina</taxon>
        <taxon>Dothideomycetes</taxon>
        <taxon>Pleosporomycetidae</taxon>
        <taxon>Pleosporales</taxon>
        <taxon>Lindgomycetaceae</taxon>
        <taxon>Clohesyomyces</taxon>
    </lineage>
</organism>
<keyword evidence="2" id="KW-1185">Reference proteome</keyword>
<evidence type="ECO:0000313" key="2">
    <source>
        <dbReference type="Proteomes" id="UP000193144"/>
    </source>
</evidence>
<accession>A0A1Y1ZFD7</accession>
<sequence length="151" mass="17752">MRSEKTKCLPFRTLRYLAHRTLVALCPLHSQINGGRGKILRLCGRQSGPSHYLPLKLGSVGRTYFQTIHRRLWRYFHLAINCRSITAAVPRLRFPRSLMPPRVVGWVGFFQSLRWLVQLRAYCGTTFTFNSINYFYLKIHVRRQPRQGIYA</sequence>
<dbReference type="EMBL" id="MCFA01000093">
    <property type="protein sequence ID" value="ORY08936.1"/>
    <property type="molecule type" value="Genomic_DNA"/>
</dbReference>
<evidence type="ECO:0000313" key="1">
    <source>
        <dbReference type="EMBL" id="ORY08936.1"/>
    </source>
</evidence>
<dbReference type="Proteomes" id="UP000193144">
    <property type="component" value="Unassembled WGS sequence"/>
</dbReference>
<comment type="caution">
    <text evidence="1">The sequence shown here is derived from an EMBL/GenBank/DDBJ whole genome shotgun (WGS) entry which is preliminary data.</text>
</comment>
<dbReference type="AlphaFoldDB" id="A0A1Y1ZFD7"/>
<proteinExistence type="predicted"/>